<gene>
    <name evidence="1" type="ORF">BpHYR1_027075</name>
</gene>
<dbReference type="AlphaFoldDB" id="A0A3M7QYF9"/>
<accession>A0A3M7QYF9</accession>
<protein>
    <submittedName>
        <fullName evidence="1">Uncharacterized protein</fullName>
    </submittedName>
</protein>
<evidence type="ECO:0000313" key="2">
    <source>
        <dbReference type="Proteomes" id="UP000276133"/>
    </source>
</evidence>
<dbReference type="EMBL" id="REGN01004726">
    <property type="protein sequence ID" value="RNA16356.1"/>
    <property type="molecule type" value="Genomic_DNA"/>
</dbReference>
<reference evidence="1 2" key="1">
    <citation type="journal article" date="2018" name="Sci. Rep.">
        <title>Genomic signatures of local adaptation to the degree of environmental predictability in rotifers.</title>
        <authorList>
            <person name="Franch-Gras L."/>
            <person name="Hahn C."/>
            <person name="Garcia-Roger E.M."/>
            <person name="Carmona M.J."/>
            <person name="Serra M."/>
            <person name="Gomez A."/>
        </authorList>
    </citation>
    <scope>NUCLEOTIDE SEQUENCE [LARGE SCALE GENOMIC DNA]</scope>
    <source>
        <strain evidence="1">HYR1</strain>
    </source>
</reference>
<name>A0A3M7QYF9_BRAPC</name>
<proteinExistence type="predicted"/>
<evidence type="ECO:0000313" key="1">
    <source>
        <dbReference type="EMBL" id="RNA16356.1"/>
    </source>
</evidence>
<sequence length="328" mass="37580">MHIFLSYQNSRVEGAHKLARSLVANRVQKRLAACSRQIHVALFDHFGPLLVQLNKLAYPLAKLDQFVEQAVRLGAHNQLVRANVADKISNSDLLAQRAHYRLGLVVGLHHSVDNLIELKINLVIFVKKLDYERLRSAQQLDLVVVAGLYSQIELFFFLSGPHFFNVVGQSEPTVESKERELVETGRHLVALHGRLQAGAPTIVNVKNYFALATLGQQSASEHFLSILDQEHLVAIHMLYGHQRNYLFAHFFHPGHRTHLKIWRTFFTLGFYVKENESYSGDLTQFYDNSLYNFAEFHSSNFMVSKPGRIREHFNKITVVILQEDLTKI</sequence>
<organism evidence="1 2">
    <name type="scientific">Brachionus plicatilis</name>
    <name type="common">Marine rotifer</name>
    <name type="synonym">Brachionus muelleri</name>
    <dbReference type="NCBI Taxonomy" id="10195"/>
    <lineage>
        <taxon>Eukaryota</taxon>
        <taxon>Metazoa</taxon>
        <taxon>Spiralia</taxon>
        <taxon>Gnathifera</taxon>
        <taxon>Rotifera</taxon>
        <taxon>Eurotatoria</taxon>
        <taxon>Monogononta</taxon>
        <taxon>Pseudotrocha</taxon>
        <taxon>Ploima</taxon>
        <taxon>Brachionidae</taxon>
        <taxon>Brachionus</taxon>
    </lineage>
</organism>
<comment type="caution">
    <text evidence="1">The sequence shown here is derived from an EMBL/GenBank/DDBJ whole genome shotgun (WGS) entry which is preliminary data.</text>
</comment>
<dbReference type="Proteomes" id="UP000276133">
    <property type="component" value="Unassembled WGS sequence"/>
</dbReference>
<keyword evidence="2" id="KW-1185">Reference proteome</keyword>